<proteinExistence type="predicted"/>
<comment type="caution">
    <text evidence="1">The sequence shown here is derived from an EMBL/GenBank/DDBJ whole genome shotgun (WGS) entry which is preliminary data.</text>
</comment>
<feature type="non-terminal residue" evidence="1">
    <location>
        <position position="73"/>
    </location>
</feature>
<evidence type="ECO:0000313" key="2">
    <source>
        <dbReference type="Proteomes" id="UP000434957"/>
    </source>
</evidence>
<sequence length="73" mass="7618">MATPLSTSAVATSAAGTTTTMTTTATNATATRLYHGCTGAAGVCGAPYTLPLWSRSRWKLHAVSVSSDYMYRI</sequence>
<name>A0A6A4AZA9_9STRA</name>
<accession>A0A6A4AZA9</accession>
<dbReference type="Proteomes" id="UP000434957">
    <property type="component" value="Unassembled WGS sequence"/>
</dbReference>
<protein>
    <submittedName>
        <fullName evidence="1">Uncharacterized protein</fullName>
    </submittedName>
</protein>
<keyword evidence="2" id="KW-1185">Reference proteome</keyword>
<evidence type="ECO:0000313" key="1">
    <source>
        <dbReference type="EMBL" id="KAE9264246.1"/>
    </source>
</evidence>
<organism evidence="1 2">
    <name type="scientific">Phytophthora rubi</name>
    <dbReference type="NCBI Taxonomy" id="129364"/>
    <lineage>
        <taxon>Eukaryota</taxon>
        <taxon>Sar</taxon>
        <taxon>Stramenopiles</taxon>
        <taxon>Oomycota</taxon>
        <taxon>Peronosporomycetes</taxon>
        <taxon>Peronosporales</taxon>
        <taxon>Peronosporaceae</taxon>
        <taxon>Phytophthora</taxon>
    </lineage>
</organism>
<gene>
    <name evidence="1" type="ORF">PR003_g32868</name>
</gene>
<dbReference type="AlphaFoldDB" id="A0A6A4AZA9"/>
<dbReference type="EMBL" id="QXFT01008503">
    <property type="protein sequence ID" value="KAE9264246.1"/>
    <property type="molecule type" value="Genomic_DNA"/>
</dbReference>
<reference evidence="1 2" key="1">
    <citation type="submission" date="2018-08" db="EMBL/GenBank/DDBJ databases">
        <title>Genomic investigation of the strawberry pathogen Phytophthora fragariae indicates pathogenicity is determined by transcriptional variation in three key races.</title>
        <authorList>
            <person name="Adams T.M."/>
            <person name="Armitage A.D."/>
            <person name="Sobczyk M.K."/>
            <person name="Bates H.J."/>
            <person name="Dunwell J.M."/>
            <person name="Nellist C.F."/>
            <person name="Harrison R.J."/>
        </authorList>
    </citation>
    <scope>NUCLEOTIDE SEQUENCE [LARGE SCALE GENOMIC DNA]</scope>
    <source>
        <strain evidence="1 2">SCRP333</strain>
    </source>
</reference>